<name>A0ABT7J7A2_9ACTN</name>
<protein>
    <recommendedName>
        <fullName evidence="4">Lipoprotein</fullName>
    </recommendedName>
</protein>
<gene>
    <name evidence="2" type="ORF">QNN03_30335</name>
</gene>
<reference evidence="2 3" key="1">
    <citation type="submission" date="2023-05" db="EMBL/GenBank/DDBJ databases">
        <title>Streptomyces fuscus sp. nov., a brown-black pigment producing actinomyces isolated from dry sand of Sea duck farm.</title>
        <authorList>
            <person name="Xie J."/>
            <person name="Shen N."/>
        </authorList>
    </citation>
    <scope>NUCLEOTIDE SEQUENCE [LARGE SCALE GENOMIC DNA]</scope>
    <source>
        <strain evidence="2 3">GXMU-J15</strain>
    </source>
</reference>
<dbReference type="Proteomes" id="UP001241926">
    <property type="component" value="Unassembled WGS sequence"/>
</dbReference>
<sequence length="138" mass="14178">MLSSLLLTSCTSSDSDASHPASPTPSGPSEKALTERAQAALTAVSNGTLNEAGAERLSDGIHTEPTLRKGQTYRLNLACAGTGTARVEFVPQKAGTPTSVPCDESVVQQRLTGDGPLRIDVNGAEGSTGVIAWEIDAL</sequence>
<evidence type="ECO:0000313" key="2">
    <source>
        <dbReference type="EMBL" id="MDL2080753.1"/>
    </source>
</evidence>
<comment type="caution">
    <text evidence="2">The sequence shown here is derived from an EMBL/GenBank/DDBJ whole genome shotgun (WGS) entry which is preliminary data.</text>
</comment>
<feature type="region of interest" description="Disordered" evidence="1">
    <location>
        <begin position="1"/>
        <end position="37"/>
    </location>
</feature>
<accession>A0ABT7J7A2</accession>
<evidence type="ECO:0000313" key="3">
    <source>
        <dbReference type="Proteomes" id="UP001241926"/>
    </source>
</evidence>
<feature type="compositionally biased region" description="Low complexity" evidence="1">
    <location>
        <begin position="1"/>
        <end position="21"/>
    </location>
</feature>
<proteinExistence type="predicted"/>
<organism evidence="2 3">
    <name type="scientific">Streptomyces fuscus</name>
    <dbReference type="NCBI Taxonomy" id="3048495"/>
    <lineage>
        <taxon>Bacteria</taxon>
        <taxon>Bacillati</taxon>
        <taxon>Actinomycetota</taxon>
        <taxon>Actinomycetes</taxon>
        <taxon>Kitasatosporales</taxon>
        <taxon>Streptomycetaceae</taxon>
        <taxon>Streptomyces</taxon>
    </lineage>
</organism>
<evidence type="ECO:0008006" key="4">
    <source>
        <dbReference type="Google" id="ProtNLM"/>
    </source>
</evidence>
<evidence type="ECO:0000256" key="1">
    <source>
        <dbReference type="SAM" id="MobiDB-lite"/>
    </source>
</evidence>
<keyword evidence="3" id="KW-1185">Reference proteome</keyword>
<dbReference type="EMBL" id="JASJUS010000037">
    <property type="protein sequence ID" value="MDL2080753.1"/>
    <property type="molecule type" value="Genomic_DNA"/>
</dbReference>
<dbReference type="RefSeq" id="WP_285436362.1">
    <property type="nucleotide sequence ID" value="NZ_JASJUS010000037.1"/>
</dbReference>